<feature type="compositionally biased region" description="Basic and acidic residues" evidence="3">
    <location>
        <begin position="2298"/>
        <end position="2324"/>
    </location>
</feature>
<feature type="region of interest" description="Disordered" evidence="3">
    <location>
        <begin position="1770"/>
        <end position="2684"/>
    </location>
</feature>
<feature type="compositionally biased region" description="Polar residues" evidence="3">
    <location>
        <begin position="566"/>
        <end position="577"/>
    </location>
</feature>
<feature type="compositionally biased region" description="Polar residues" evidence="3">
    <location>
        <begin position="1875"/>
        <end position="1903"/>
    </location>
</feature>
<feature type="compositionally biased region" description="Polar residues" evidence="3">
    <location>
        <begin position="502"/>
        <end position="512"/>
    </location>
</feature>
<dbReference type="PANTHER" id="PTHR11818:SF2">
    <property type="entry name" value="BETA_GAMMA CRYSTALLIN DOMAIN-CONTAINING PROTEIN 1"/>
    <property type="match status" value="1"/>
</dbReference>
<dbReference type="InterPro" id="IPR035992">
    <property type="entry name" value="Ricin_B-like_lectins"/>
</dbReference>
<feature type="compositionally biased region" description="Basic and acidic residues" evidence="3">
    <location>
        <begin position="1975"/>
        <end position="1999"/>
    </location>
</feature>
<dbReference type="OMA" id="DWDPHSE"/>
<feature type="region of interest" description="Disordered" evidence="3">
    <location>
        <begin position="15"/>
        <end position="106"/>
    </location>
</feature>
<evidence type="ECO:0000256" key="1">
    <source>
        <dbReference type="ARBA" id="ARBA00009646"/>
    </source>
</evidence>
<feature type="domain" description="Beta/gamma crystallin 'Greek key'" evidence="4">
    <location>
        <begin position="3384"/>
        <end position="3426"/>
    </location>
</feature>
<sequence>MSKSSTLKVRKLFSLKSPEKEKKELKRSGSLKDVVGAGTNPADIPGGLPWSPGSLSPGDNPTLPGDSSLKSPKEKKKRRLLSFKLKRKKSKDKDRGGGGGEVFFPDTDELESFSSYKSLDPDQMSVSTEFSYQTESDWTSVISLDMNAAPGSPMSPSKHSKSSEEKKSVFGRLTNFFSSKRKKSSSRNHSSTSTDSSPASPLSPRSAQSEPENGLNAEHSDTVSQSSSRSASSRASQVTVEADLPFADSNSTGRSSVKELDAIMTSRDAASATEPDPDPGLKSEVGFAESVVEEVSKRLQVNLEQKVLKRPESSSEDDIISPTTLTSLQIPLSKAVESPKSPNLTSISLASKKASMKVGEKGHSTALRGITLFKQEGKPPDRKRENSGGPRTSTRISTSSMSGESATTREEKPRGESPVLFHKAIWVETHLGEEEVEWEKERDVMKKEEGFRADSPPLLAVPATVIPEDDSENEGAPESPPTPSETPPLSGSLPHSLSSLSQTVGEVQTPTEQPEGPDTDSTRSSPPVQERHRTRSSRVTRRTVSLPSKSKAVAEVHTGPEPSVDEGSTSKSSNTTEAKPRLILQNNNDADFKDTTLDRPTREDESSPSEAITPEAIVKGKTDLEASDFDDTSAASDMYKKKPAAAESAARGQAADQAAAQKRGVIGAAESRHTTASGTKTPTSAAGNKAKNVPTKAKGSTEGTKVETLLPALKDQTRAPSGAAGSKSKIPKRSTSDADVKSPVTPDKTSAPDTSGPKLQKQPRTKETLKSPTTAARPGRKPSFEETKGGKSVSGNISPTKTRTGTKLSKDKSDEDFESVNLLNDVENEERSGKSGHPPHGESPDVKKTQRQNDVESRLPVSSPTRKKVDITHRRVSSGQMDSDRPKTVQKTSREQKDATADESPGSETPPPLPESPKKAGNVPPVKPPKNLSKRIHGESDTPTPSISPPPTKQEKTVSSRIFKWNENIKQHQKMLAKDSPETSSSVSKLPTRGQRSSNKLKPRQRSQSGNSEDSNHNTSTETNVKAPESVTANERDSKDVFKFKSEGEECIIKHTDETKVKEKEIGTSTATEDISNIQWLQNSDAVITESAPDTGAEVQSSSEIDKAIPSQVTDGSRVENVSVIQNKNTTREPKSPSLKTLKLTGNINKNTAPRTHDTKQAPEDEADMPRKPAEGDSVQREIRGRIPGNKIKAFTSKQKINSSSFPAKLMSKDDSDQSKPANTEQQKDLSREDQLTNDRDTSLTLNRALAKDVEVEEKSKEEGGRKPAERLGIQTEAVTVGELSKNVENQLHKEVLLLAGGSEGKGSKPNETLSDTAVESTESQNSCKEALKGITAERAIRNSEKSVHLSSEDRGLSAESKEETQTGITNALKEQTREERAILHETTKQQPEMSLKENTESSGEKTKASEVKNESKLLLTKNEEVGGEDTSLDEKRDRDVKGKRTPEVKDMNMFDAEADKEKKTLLNVAQENKKAAAAKDQGEDITTKANLNQDLAEVKASKKTSEKHILKSDTTKEVKAASTEATEDLSMHSLVSVTEAVNADIKSNIQEDQKSIIVGDLDKDITKPVKDPDDKLDQKPEMVKTGGQEKMLKSRNMDVIQDQTSLSTEDTKEKTKTSDLSVDSLGNDAVTAHNEVELRGESITKPAQEKSVQEKTVESQEKVIVQELISVNTSTEGTKEKTEVSDSSVESLKKEMGDMNANSVSKQQTDQDGNVTKPEMNQSTGSKAKEKTENKDGNKSGLKSGLKKRVGIVQPESVVQAEIQIQDLKAVCVEPKDKNETKDSSAESLVNKPRTLGTNSDAGIQQDLKSLKVEVDNKEELTESKLYESEQKPETVGAEVQLKTTEIQNTDATQELTSGGSEGANEKTEVKVASTANADNDVSKQQVQAPVTLNNQDGSITKQESDKSAESTSPTSALKAESLQEAAERQNQDLKDADEAEEKGDTKDSFAESSVNKTAALQTHSDAGIQQDLKPVKAEVQDQKELTESKLYESEQKPETVGAEVQVKTTEIQNTDATQELTSGGSEGANEKTEVKVASTANANNDVSKQQVQAPVTVSNQDGSITKQESDKSAESTSPTSALKAESLQEAAESQNQDLKNADGAEEKGDTKDSSAESLVSEKETWQPHSDAGIQQDLKPVEETSSTTSEIQDHKVKQKPETVRAESQQKTEIQNTDATQELTSGGSSAEGANEKTEVKVASTANADNDVSNQRVQAPVTLNNQDGSITKQEGDKSAESTSQASVLKSESPQEATESQIRGLKDADGAKKNSFAESSVNKTAALQTHSDAGIQQDLKPVKAEVQDQKELTESKLYESEQKPETVRAQVRVKTTEIQNTDATQELTSGGSEGANEKTEVKVATTANADNDVSNQQIQAPVTVNNQDGSITKKEGDKSAESTSPTSALKAESLQEAAESQNQDLKDADEAEEKGDTKDSSAESLVSEKETLQTHSDAGIQPVKAEVQDQKELTESKLHESEQKPETVRAQVQVKTTEIQNTDATQELTSGGSEGANEKTEVKVATTASADNDVSKQQVQAPETKDSLAESLVSEVATKVSDKQNADMTIPELNKSTESKCPQPGLQQGPETAKTESTDDMESKTQGSVENKGSPDSKISSAESLENEKANSEISSQKDQKSTPVKVVQIKKPETITEPHTAPGTNQEPESKAVATKDLKKTTKDPELTVTSSVSMAGAAGKQEQKNLIKEVVGVDEKLKASKMNAKKESPTVGSSEVFLKDKDTKEKRETDVLGSAFKKGLQTAEKSSTSSPSLQSNADFPSSWLDVESHQKKRRVHKRRFNTSASVDDPLDADDFIRNIKEGGMPFALPPKKHVHKKSQPPHFVLPAIKEDHFEKTFDPEEFQFGLRKNGRTFIDLLPTTILKQKGNQRNGQTLEKNATPTLEQQAKTLDEVEGKSALQEGAKAEAGKEGQDNGEEPVKLTSRLNKISILSSLLTTRSTRKSTEEVSSASNSTPSSDQQQGMPSLRNVEAADSSKPEATHMGGMGVDQSPVTGGGTGRVSESVFSSSSPPPLVLPSFSDIKLPEHLEKLLKKNKKETETSTAQTIQTNQNTKESIAMDQDLIAGLSKVDLNLKSPEELPPITNYIQQRPPNGFQKTTSKPKIPAVRGFHKRPGKIIIHEHAQFGGEAFELYSDVEDATTMKLSPIISVRVIRGCWVLYEKPGFQGRIIALEEGPTDGIVNVWAEEESPATLDEIGEPIPTAPVVIGSIRLAVRDYSMPQIDLFSEVNGLGRMASYFDDTVEVSSFGIPQTTGSIKVHSGVWLVYTNPGFEGFVGVLEVGEYPCPEAWGFPEPFVGSLRPLRMVKTPACVSVVQALLYEKPNFDGECLEVHNDIYNVQEPDEESDEPAVNKKTLCAVGSLKVLGGLWVGYQEADFEGQQYILEEGEYPHCSHWGGSEDGLQSLRPVIADFLSPHVKLFSEQDFSERSLSTNLLGPVVNLEETGHGAKTQSVDVTGGVWVAFEKPGFSGELYILEKGMYANPEDWGAQNFRIASIQPVFHVRNHQHPLITQRLNVIKGASLTTLFVLQDSMGTTKFKVSWVAHEGSQFTENMYILEEGEYPSTEAMGFLSSDSSFRSIRTAGHEFSLPSIALFTKVGCRGRRVVLTHEAVNLHQAGLDARIRSLVVDGGMWVLYEGSNYRGRQLILQPSQEADLFQHSGFQRIGSLRPLLQKPMYFRLRNRETGCMMSLTGTLDDIKLMRVQAVEESGGEEQVWLYRDGYLTCKDCFLESSGSVMMAGSRICVSPERGKDSQLWNIRPDGVVHSNLKPDLILEVKGGHQYDKNQVILNTFDERKLNQRWSLELL</sequence>
<dbReference type="InterPro" id="IPR011024">
    <property type="entry name" value="G_crystallin-like"/>
</dbReference>
<dbReference type="Proteomes" id="UP000265100">
    <property type="component" value="Chromosome 19"/>
</dbReference>
<evidence type="ECO:0000259" key="4">
    <source>
        <dbReference type="PROSITE" id="PS50915"/>
    </source>
</evidence>
<feature type="compositionally biased region" description="Polar residues" evidence="3">
    <location>
        <begin position="1006"/>
        <end position="1024"/>
    </location>
</feature>
<feature type="compositionally biased region" description="Low complexity" evidence="3">
    <location>
        <begin position="187"/>
        <end position="209"/>
    </location>
</feature>
<feature type="compositionally biased region" description="Basic and acidic residues" evidence="3">
    <location>
        <begin position="2624"/>
        <end position="2639"/>
    </location>
</feature>
<feature type="compositionally biased region" description="Basic and acidic residues" evidence="3">
    <location>
        <begin position="2464"/>
        <end position="2485"/>
    </location>
</feature>
<feature type="compositionally biased region" description="Basic and acidic residues" evidence="3">
    <location>
        <begin position="439"/>
        <end position="452"/>
    </location>
</feature>
<feature type="compositionally biased region" description="Basic and acidic residues" evidence="3">
    <location>
        <begin position="1395"/>
        <end position="1416"/>
    </location>
</feature>
<feature type="compositionally biased region" description="Basic and acidic residues" evidence="3">
    <location>
        <begin position="829"/>
        <end position="857"/>
    </location>
</feature>
<evidence type="ECO:0000313" key="6">
    <source>
        <dbReference type="Proteomes" id="UP000265100"/>
    </source>
</evidence>
<feature type="compositionally biased region" description="Polar residues" evidence="3">
    <location>
        <begin position="793"/>
        <end position="807"/>
    </location>
</feature>
<dbReference type="Gene3D" id="2.60.20.10">
    <property type="entry name" value="Crystallins"/>
    <property type="match status" value="6"/>
</dbReference>
<organism evidence="5 6">
    <name type="scientific">Astatotilapia calliptera</name>
    <name type="common">Eastern happy</name>
    <name type="synonym">Chromis callipterus</name>
    <dbReference type="NCBI Taxonomy" id="8154"/>
    <lineage>
        <taxon>Eukaryota</taxon>
        <taxon>Metazoa</taxon>
        <taxon>Chordata</taxon>
        <taxon>Craniata</taxon>
        <taxon>Vertebrata</taxon>
        <taxon>Euteleostomi</taxon>
        <taxon>Actinopterygii</taxon>
        <taxon>Neopterygii</taxon>
        <taxon>Teleostei</taxon>
        <taxon>Neoteleostei</taxon>
        <taxon>Acanthomorphata</taxon>
        <taxon>Ovalentaria</taxon>
        <taxon>Cichlomorphae</taxon>
        <taxon>Cichliformes</taxon>
        <taxon>Cichlidae</taxon>
        <taxon>African cichlids</taxon>
        <taxon>Pseudocrenilabrinae</taxon>
        <taxon>Haplochromini</taxon>
        <taxon>Astatotilapia</taxon>
    </lineage>
</organism>
<feature type="compositionally biased region" description="Basic and acidic residues" evidence="3">
    <location>
        <begin position="1375"/>
        <end position="1388"/>
    </location>
</feature>
<feature type="compositionally biased region" description="Low complexity" evidence="3">
    <location>
        <begin position="224"/>
        <end position="237"/>
    </location>
</feature>
<reference evidence="5" key="1">
    <citation type="submission" date="2018-05" db="EMBL/GenBank/DDBJ databases">
        <authorList>
            <person name="Datahose"/>
        </authorList>
    </citation>
    <scope>NUCLEOTIDE SEQUENCE</scope>
</reference>
<dbReference type="PANTHER" id="PTHR11818">
    <property type="entry name" value="BETA/GAMMA CRYSTALLIN"/>
    <property type="match status" value="1"/>
</dbReference>
<feature type="compositionally biased region" description="Basic and acidic residues" evidence="3">
    <location>
        <begin position="2667"/>
        <end position="2684"/>
    </location>
</feature>
<feature type="compositionally biased region" description="Polar residues" evidence="3">
    <location>
        <begin position="3059"/>
        <end position="3072"/>
    </location>
</feature>
<feature type="compositionally biased region" description="Polar residues" evidence="3">
    <location>
        <begin position="2008"/>
        <end position="2025"/>
    </location>
</feature>
<feature type="compositionally biased region" description="Basic and acidic residues" evidence="3">
    <location>
        <begin position="2737"/>
        <end position="2750"/>
    </location>
</feature>
<keyword evidence="2" id="KW-0677">Repeat</keyword>
<dbReference type="PROSITE" id="PS50915">
    <property type="entry name" value="CRYSTALLIN_BETA_GAMMA"/>
    <property type="match status" value="7"/>
</dbReference>
<evidence type="ECO:0000313" key="5">
    <source>
        <dbReference type="Ensembl" id="ENSACLP00000026247.2"/>
    </source>
</evidence>
<proteinExistence type="inferred from homology"/>
<feature type="compositionally biased region" description="Basic residues" evidence="3">
    <location>
        <begin position="532"/>
        <end position="541"/>
    </location>
</feature>
<feature type="compositionally biased region" description="Low complexity" evidence="3">
    <location>
        <begin position="387"/>
        <end position="405"/>
    </location>
</feature>
<feature type="region of interest" description="Disordered" evidence="3">
    <location>
        <begin position="1124"/>
        <end position="1274"/>
    </location>
</feature>
<feature type="compositionally biased region" description="Basic residues" evidence="3">
    <location>
        <begin position="73"/>
        <end position="90"/>
    </location>
</feature>
<feature type="compositionally biased region" description="Polar residues" evidence="3">
    <location>
        <begin position="674"/>
        <end position="686"/>
    </location>
</feature>
<dbReference type="GeneTree" id="ENSGT00940000155695"/>
<feature type="compositionally biased region" description="Basic and acidic residues" evidence="3">
    <location>
        <begin position="590"/>
        <end position="605"/>
    </location>
</feature>
<feature type="domain" description="Beta/gamma crystallin 'Greek key'" evidence="4">
    <location>
        <begin position="3173"/>
        <end position="3205"/>
    </location>
</feature>
<dbReference type="Bgee" id="ENSACLG00000017817">
    <property type="expression patterns" value="Expressed in anal fin and 6 other cell types or tissues"/>
</dbReference>
<dbReference type="InterPro" id="IPR050252">
    <property type="entry name" value="Beta/Gamma-Crystallin"/>
</dbReference>
<dbReference type="Ensembl" id="ENSACLT00000026865.2">
    <property type="protein sequence ID" value="ENSACLP00000026247.2"/>
    <property type="gene ID" value="ENSACLG00000017817.2"/>
</dbReference>
<feature type="compositionally biased region" description="Low complexity" evidence="3">
    <location>
        <begin position="487"/>
        <end position="501"/>
    </location>
</feature>
<protein>
    <recommendedName>
        <fullName evidence="4">Beta/gamma crystallin 'Greek key' domain-containing protein</fullName>
    </recommendedName>
</protein>
<feature type="compositionally biased region" description="Basic and acidic residues" evidence="3">
    <location>
        <begin position="2389"/>
        <end position="2398"/>
    </location>
</feature>
<feature type="region of interest" description="Disordered" evidence="3">
    <location>
        <begin position="2955"/>
        <end position="3036"/>
    </location>
</feature>
<feature type="compositionally biased region" description="Polar residues" evidence="3">
    <location>
        <begin position="1310"/>
        <end position="1328"/>
    </location>
</feature>
<feature type="compositionally biased region" description="Polar residues" evidence="3">
    <location>
        <begin position="2572"/>
        <end position="2588"/>
    </location>
</feature>
<feature type="compositionally biased region" description="Polar residues" evidence="3">
    <location>
        <begin position="2763"/>
        <end position="2779"/>
    </location>
</feature>
<dbReference type="SUPFAM" id="SSF49695">
    <property type="entry name" value="gamma-Crystallin-like"/>
    <property type="match status" value="3"/>
</dbReference>
<feature type="compositionally biased region" description="Polar residues" evidence="3">
    <location>
        <begin position="2239"/>
        <end position="2259"/>
    </location>
</feature>
<dbReference type="STRING" id="8154.ENSACLP00000026247"/>
<feature type="compositionally biased region" description="Basic and acidic residues" evidence="3">
    <location>
        <begin position="1226"/>
        <end position="1242"/>
    </location>
</feature>
<feature type="compositionally biased region" description="Basic and acidic residues" evidence="3">
    <location>
        <begin position="1155"/>
        <end position="1185"/>
    </location>
</feature>
<feature type="compositionally biased region" description="Basic and acidic residues" evidence="3">
    <location>
        <begin position="1433"/>
        <end position="1457"/>
    </location>
</feature>
<accession>A0A3P8QAT5</accession>
<reference evidence="5" key="2">
    <citation type="submission" date="2025-08" db="UniProtKB">
        <authorList>
            <consortium name="Ensembl"/>
        </authorList>
    </citation>
    <scope>IDENTIFICATION</scope>
</reference>
<feature type="compositionally biased region" description="Low complexity" evidence="3">
    <location>
        <begin position="645"/>
        <end position="661"/>
    </location>
</feature>
<feature type="compositionally biased region" description="Basic and acidic residues" evidence="3">
    <location>
        <begin position="882"/>
        <end position="900"/>
    </location>
</feature>
<feature type="compositionally biased region" description="Polar residues" evidence="3">
    <location>
        <begin position="2491"/>
        <end position="2509"/>
    </location>
</feature>
<dbReference type="Pfam" id="PF00030">
    <property type="entry name" value="Crystall"/>
    <property type="match status" value="5"/>
</dbReference>
<feature type="compositionally biased region" description="Basic and acidic residues" evidence="3">
    <location>
        <begin position="2719"/>
        <end position="2728"/>
    </location>
</feature>
<feature type="region of interest" description="Disordered" evidence="3">
    <location>
        <begin position="2719"/>
        <end position="2781"/>
    </location>
</feature>
<feature type="compositionally biased region" description="Polar residues" evidence="3">
    <location>
        <begin position="1843"/>
        <end position="1860"/>
    </location>
</feature>
<feature type="compositionally biased region" description="Basic and acidic residues" evidence="3">
    <location>
        <begin position="1339"/>
        <end position="1365"/>
    </location>
</feature>
<feature type="compositionally biased region" description="Basic and acidic residues" evidence="3">
    <location>
        <begin position="1810"/>
        <end position="1834"/>
    </location>
</feature>
<feature type="compositionally biased region" description="Basic and acidic residues" evidence="3">
    <location>
        <begin position="375"/>
        <end position="386"/>
    </location>
</feature>
<feature type="compositionally biased region" description="Basic and acidic residues" evidence="3">
    <location>
        <begin position="2101"/>
        <end position="2127"/>
    </location>
</feature>
<dbReference type="Gene3D" id="2.80.10.50">
    <property type="match status" value="1"/>
</dbReference>
<dbReference type="SMART" id="SM00247">
    <property type="entry name" value="XTALbg"/>
    <property type="match status" value="5"/>
</dbReference>
<feature type="compositionally biased region" description="Basic and acidic residues" evidence="3">
    <location>
        <begin position="2152"/>
        <end position="2170"/>
    </location>
</feature>
<feature type="compositionally biased region" description="Polar residues" evidence="3">
    <location>
        <begin position="2334"/>
        <end position="2348"/>
    </location>
</feature>
<feature type="compositionally biased region" description="Basic and acidic residues" evidence="3">
    <location>
        <begin position="1635"/>
        <end position="1662"/>
    </location>
</feature>
<feature type="compositionally biased region" description="Basic and acidic residues" evidence="3">
    <location>
        <begin position="2922"/>
        <end position="2931"/>
    </location>
</feature>
<feature type="domain" description="Beta/gamma crystallin 'Greek key'" evidence="4">
    <location>
        <begin position="3332"/>
        <end position="3383"/>
    </location>
</feature>
<feature type="domain" description="Beta/gamma crystallin 'Greek key'" evidence="4">
    <location>
        <begin position="3279"/>
        <end position="3321"/>
    </location>
</feature>
<feature type="compositionally biased region" description="Polar residues" evidence="3">
    <location>
        <begin position="2969"/>
        <end position="2982"/>
    </location>
</feature>
<keyword evidence="6" id="KW-1185">Reference proteome</keyword>
<evidence type="ECO:0000256" key="3">
    <source>
        <dbReference type="SAM" id="MobiDB-lite"/>
    </source>
</evidence>
<dbReference type="PROSITE" id="PS50231">
    <property type="entry name" value="RICIN_B_LECTIN"/>
    <property type="match status" value="1"/>
</dbReference>
<reference evidence="5" key="3">
    <citation type="submission" date="2025-09" db="UniProtKB">
        <authorList>
            <consortium name="Ensembl"/>
        </authorList>
    </citation>
    <scope>IDENTIFICATION</scope>
</reference>
<dbReference type="InterPro" id="IPR001064">
    <property type="entry name" value="Beta/gamma_crystallin"/>
</dbReference>
<feature type="compositionally biased region" description="Polar residues" evidence="3">
    <location>
        <begin position="1701"/>
        <end position="1727"/>
    </location>
</feature>
<dbReference type="OrthoDB" id="9895617at2759"/>
<feature type="region of interest" description="Disordered" evidence="3">
    <location>
        <begin position="2910"/>
        <end position="2940"/>
    </location>
</feature>
<feature type="compositionally biased region" description="Basic and acidic residues" evidence="3">
    <location>
        <begin position="2591"/>
        <end position="2601"/>
    </location>
</feature>
<feature type="domain" description="Beta/gamma crystallin 'Greek key'" evidence="4">
    <location>
        <begin position="3647"/>
        <end position="3688"/>
    </location>
</feature>
<evidence type="ECO:0000256" key="2">
    <source>
        <dbReference type="ARBA" id="ARBA00022737"/>
    </source>
</evidence>
<feature type="compositionally biased region" description="Polar residues" evidence="3">
    <location>
        <begin position="1952"/>
        <end position="1966"/>
    </location>
</feature>
<feature type="compositionally biased region" description="Polar residues" evidence="3">
    <location>
        <begin position="2524"/>
        <end position="2539"/>
    </location>
</feature>
<feature type="domain" description="Beta/gamma crystallin 'Greek key'" evidence="4">
    <location>
        <begin position="3133"/>
        <end position="3172"/>
    </location>
</feature>
<dbReference type="SUPFAM" id="SSF50370">
    <property type="entry name" value="Ricin B-like lectins"/>
    <property type="match status" value="1"/>
</dbReference>
<feature type="compositionally biased region" description="Basic and acidic residues" evidence="3">
    <location>
        <begin position="1728"/>
        <end position="1739"/>
    </location>
</feature>
<feature type="compositionally biased region" description="Polar residues" evidence="3">
    <location>
        <begin position="2171"/>
        <end position="2188"/>
    </location>
</feature>
<feature type="compositionally biased region" description="Basic and acidic residues" evidence="3">
    <location>
        <begin position="1565"/>
        <end position="1583"/>
    </location>
</feature>
<feature type="domain" description="Beta/gamma crystallin 'Greek key'" evidence="4">
    <location>
        <begin position="3475"/>
        <end position="3517"/>
    </location>
</feature>
<comment type="similarity">
    <text evidence="1">Belongs to the beta/gamma-crystallin family.</text>
</comment>
<name>A0A3P8QAT5_ASTCA</name>
<feature type="region of interest" description="Disordered" evidence="3">
    <location>
        <begin position="3052"/>
        <end position="3072"/>
    </location>
</feature>
<feature type="region of interest" description="Disordered" evidence="3">
    <location>
        <begin position="352"/>
        <end position="1041"/>
    </location>
</feature>
<feature type="compositionally biased region" description="Polar residues" evidence="3">
    <location>
        <begin position="982"/>
        <end position="998"/>
    </location>
</feature>
<feature type="compositionally biased region" description="Basic and acidic residues" evidence="3">
    <location>
        <begin position="1250"/>
        <end position="1270"/>
    </location>
</feature>
<feature type="compositionally biased region" description="Polar residues" evidence="3">
    <location>
        <begin position="2040"/>
        <end position="2068"/>
    </location>
</feature>
<feature type="compositionally biased region" description="Polar residues" evidence="3">
    <location>
        <begin position="2274"/>
        <end position="2289"/>
    </location>
</feature>
<feature type="compositionally biased region" description="Polar residues" evidence="3">
    <location>
        <begin position="2363"/>
        <end position="2388"/>
    </location>
</feature>
<feature type="compositionally biased region" description="Basic and acidic residues" evidence="3">
    <location>
        <begin position="17"/>
        <end position="27"/>
    </location>
</feature>
<feature type="compositionally biased region" description="Polar residues" evidence="3">
    <location>
        <begin position="1144"/>
        <end position="1154"/>
    </location>
</feature>
<feature type="compositionally biased region" description="Basic and acidic residues" evidence="3">
    <location>
        <begin position="2422"/>
        <end position="2450"/>
    </location>
</feature>
<feature type="compositionally biased region" description="Polar residues" evidence="3">
    <location>
        <begin position="1196"/>
        <end position="1206"/>
    </location>
</feature>
<feature type="region of interest" description="Disordered" evidence="3">
    <location>
        <begin position="1301"/>
        <end position="1457"/>
    </location>
</feature>
<feature type="region of interest" description="Disordered" evidence="3">
    <location>
        <begin position="143"/>
        <end position="283"/>
    </location>
</feature>
<feature type="compositionally biased region" description="Basic and acidic residues" evidence="3">
    <location>
        <begin position="1775"/>
        <end position="1786"/>
    </location>
</feature>
<feature type="compositionally biased region" description="Basic and acidic residues" evidence="3">
    <location>
        <begin position="1927"/>
        <end position="1951"/>
    </location>
</feature>
<feature type="region of interest" description="Disordered" evidence="3">
    <location>
        <begin position="1565"/>
        <end position="1751"/>
    </location>
</feature>
<feature type="compositionally biased region" description="Polar residues" evidence="3">
    <location>
        <begin position="2203"/>
        <end position="2231"/>
    </location>
</feature>